<dbReference type="AlphaFoldDB" id="A0A8J3Z2K4"/>
<keyword evidence="4" id="KW-0503">Monooxygenase</keyword>
<dbReference type="SUPFAM" id="SSF51679">
    <property type="entry name" value="Bacterial luciferase-like"/>
    <property type="match status" value="1"/>
</dbReference>
<keyword evidence="3" id="KW-0560">Oxidoreductase</keyword>
<keyword evidence="8" id="KW-1185">Reference proteome</keyword>
<name>A0A8J3Z2K4_9ACTN</name>
<dbReference type="InterPro" id="IPR036661">
    <property type="entry name" value="Luciferase-like_sf"/>
</dbReference>
<dbReference type="PANTHER" id="PTHR42847">
    <property type="entry name" value="ALKANESULFONATE MONOOXYGENASE"/>
    <property type="match status" value="1"/>
</dbReference>
<dbReference type="InterPro" id="IPR019921">
    <property type="entry name" value="Lucif-like_OxRdtase_Rv2161c"/>
</dbReference>
<dbReference type="EMBL" id="BOPG01000019">
    <property type="protein sequence ID" value="GIJ55517.1"/>
    <property type="molecule type" value="Genomic_DNA"/>
</dbReference>
<dbReference type="GO" id="GO:0046306">
    <property type="term" value="P:alkanesulfonate catabolic process"/>
    <property type="evidence" value="ECO:0007669"/>
    <property type="project" value="TreeGrafter"/>
</dbReference>
<feature type="domain" description="Luciferase-like" evidence="6">
    <location>
        <begin position="5"/>
        <end position="228"/>
    </location>
</feature>
<keyword evidence="1" id="KW-0285">Flavoprotein</keyword>
<dbReference type="InterPro" id="IPR050172">
    <property type="entry name" value="SsuD_RutA_monooxygenase"/>
</dbReference>
<comment type="caution">
    <text evidence="7">The sequence shown here is derived from an EMBL/GenBank/DDBJ whole genome shotgun (WGS) entry which is preliminary data.</text>
</comment>
<evidence type="ECO:0000313" key="8">
    <source>
        <dbReference type="Proteomes" id="UP000612585"/>
    </source>
</evidence>
<evidence type="ECO:0000256" key="4">
    <source>
        <dbReference type="ARBA" id="ARBA00023033"/>
    </source>
</evidence>
<evidence type="ECO:0000256" key="3">
    <source>
        <dbReference type="ARBA" id="ARBA00023002"/>
    </source>
</evidence>
<dbReference type="InterPro" id="IPR011251">
    <property type="entry name" value="Luciferase-like_dom"/>
</dbReference>
<feature type="region of interest" description="Disordered" evidence="5">
    <location>
        <begin position="308"/>
        <end position="331"/>
    </location>
</feature>
<keyword evidence="2" id="KW-0288">FMN</keyword>
<dbReference type="PANTHER" id="PTHR42847:SF4">
    <property type="entry name" value="ALKANESULFONATE MONOOXYGENASE-RELATED"/>
    <property type="match status" value="1"/>
</dbReference>
<dbReference type="Pfam" id="PF00296">
    <property type="entry name" value="Bac_luciferase"/>
    <property type="match status" value="1"/>
</dbReference>
<gene>
    <name evidence="7" type="ORF">Vau01_030330</name>
</gene>
<dbReference type="NCBIfam" id="TIGR03619">
    <property type="entry name" value="F420_Rv2161c"/>
    <property type="match status" value="1"/>
</dbReference>
<protein>
    <recommendedName>
        <fullName evidence="6">Luciferase-like domain-containing protein</fullName>
    </recommendedName>
</protein>
<sequence length="331" mass="35954">MMVFLANESAGNTARPYETIRAVVRQAEADGFDSVWLPDHFLYRKPDTPTRGVWECWTMLAALAEATQRIEIGTLVLCNSFRNPALLAKMATAADEVSDGRLILGVGAGWNEPEYRAFGFPFDHRVDRFEEALQVLTPLLRDGHVDFAGRYYQARDCDDVPRGPRPAGPPLLVGGEGPRMLGLVARHADLWNTGYMGTPDTMLAPIARIEAACRQVGRDPATLGVTALIGLWFPDLNAEKPAFFPDPLTGTATEIAAALRGYEDLGVRHVMVQCQPYTAETRRRLADALRIYRDGSAGVVGGAVEPVSGEVGVADDGDVGERESAGQGQQQ</sequence>
<dbReference type="GO" id="GO:0008726">
    <property type="term" value="F:alkanesulfonate monooxygenase activity"/>
    <property type="evidence" value="ECO:0007669"/>
    <property type="project" value="TreeGrafter"/>
</dbReference>
<evidence type="ECO:0000256" key="5">
    <source>
        <dbReference type="SAM" id="MobiDB-lite"/>
    </source>
</evidence>
<evidence type="ECO:0000313" key="7">
    <source>
        <dbReference type="EMBL" id="GIJ55517.1"/>
    </source>
</evidence>
<proteinExistence type="predicted"/>
<dbReference type="Gene3D" id="3.20.20.30">
    <property type="entry name" value="Luciferase-like domain"/>
    <property type="match status" value="1"/>
</dbReference>
<reference evidence="7" key="1">
    <citation type="submission" date="2021-01" db="EMBL/GenBank/DDBJ databases">
        <title>Whole genome shotgun sequence of Virgisporangium aurantiacum NBRC 16421.</title>
        <authorList>
            <person name="Komaki H."/>
            <person name="Tamura T."/>
        </authorList>
    </citation>
    <scope>NUCLEOTIDE SEQUENCE</scope>
    <source>
        <strain evidence="7">NBRC 16421</strain>
    </source>
</reference>
<evidence type="ECO:0000256" key="1">
    <source>
        <dbReference type="ARBA" id="ARBA00022630"/>
    </source>
</evidence>
<evidence type="ECO:0000256" key="2">
    <source>
        <dbReference type="ARBA" id="ARBA00022643"/>
    </source>
</evidence>
<organism evidence="7 8">
    <name type="scientific">Virgisporangium aurantiacum</name>
    <dbReference type="NCBI Taxonomy" id="175570"/>
    <lineage>
        <taxon>Bacteria</taxon>
        <taxon>Bacillati</taxon>
        <taxon>Actinomycetota</taxon>
        <taxon>Actinomycetes</taxon>
        <taxon>Micromonosporales</taxon>
        <taxon>Micromonosporaceae</taxon>
        <taxon>Virgisporangium</taxon>
    </lineage>
</organism>
<evidence type="ECO:0000259" key="6">
    <source>
        <dbReference type="Pfam" id="PF00296"/>
    </source>
</evidence>
<dbReference type="Proteomes" id="UP000612585">
    <property type="component" value="Unassembled WGS sequence"/>
</dbReference>
<accession>A0A8J3Z2K4</accession>